<proteinExistence type="predicted"/>
<accession>A0A1X0SA22</accession>
<name>A0A1X0SA22_RHIZD</name>
<reference evidence="1 2" key="1">
    <citation type="journal article" date="2016" name="Proc. Natl. Acad. Sci. U.S.A.">
        <title>Lipid metabolic changes in an early divergent fungus govern the establishment of a mutualistic symbiosis with endobacteria.</title>
        <authorList>
            <person name="Lastovetsky O.A."/>
            <person name="Gaspar M.L."/>
            <person name="Mondo S.J."/>
            <person name="LaButti K.M."/>
            <person name="Sandor L."/>
            <person name="Grigoriev I.V."/>
            <person name="Henry S.A."/>
            <person name="Pawlowska T.E."/>
        </authorList>
    </citation>
    <scope>NUCLEOTIDE SEQUENCE [LARGE SCALE GENOMIC DNA]</scope>
    <source>
        <strain evidence="1 2">ATCC 11559</strain>
    </source>
</reference>
<protein>
    <submittedName>
        <fullName evidence="1">Uncharacterized protein</fullName>
    </submittedName>
</protein>
<organism evidence="1 2">
    <name type="scientific">Rhizopus microsporus</name>
    <dbReference type="NCBI Taxonomy" id="58291"/>
    <lineage>
        <taxon>Eukaryota</taxon>
        <taxon>Fungi</taxon>
        <taxon>Fungi incertae sedis</taxon>
        <taxon>Mucoromycota</taxon>
        <taxon>Mucoromycotina</taxon>
        <taxon>Mucoromycetes</taxon>
        <taxon>Mucorales</taxon>
        <taxon>Mucorineae</taxon>
        <taxon>Rhizopodaceae</taxon>
        <taxon>Rhizopus</taxon>
    </lineage>
</organism>
<sequence length="58" mass="6716">VKKLNTSKYKSLKENTLTAINSNETLGITRKLRNIDKKDIGAVQTFIKQFKQEFKTRS</sequence>
<evidence type="ECO:0000313" key="2">
    <source>
        <dbReference type="Proteomes" id="UP000242381"/>
    </source>
</evidence>
<evidence type="ECO:0000313" key="1">
    <source>
        <dbReference type="EMBL" id="ORE21136.1"/>
    </source>
</evidence>
<feature type="non-terminal residue" evidence="1">
    <location>
        <position position="1"/>
    </location>
</feature>
<dbReference type="AlphaFoldDB" id="A0A1X0SA22"/>
<gene>
    <name evidence="1" type="ORF">BCV71DRAFT_169335</name>
</gene>
<dbReference type="Proteomes" id="UP000242381">
    <property type="component" value="Unassembled WGS sequence"/>
</dbReference>
<feature type="non-terminal residue" evidence="1">
    <location>
        <position position="58"/>
    </location>
</feature>
<dbReference type="EMBL" id="KV921283">
    <property type="protein sequence ID" value="ORE21136.1"/>
    <property type="molecule type" value="Genomic_DNA"/>
</dbReference>